<sequence length="1627" mass="182842">MATIKNRGYYRAANIDSGTSEEDFRSELLSRLTEDERTHFTLHLRFAPACTDPETRIAIFKFEPVHSGPPQWLQREDPSFSFQRRIIAVDADFFNLTQLFPVVPSEIMLDIVAISGLNSHAYGSWVGRSIDGVESMWLCDFLGKDENLRHCRTMTFGYDTKYRTKAQNWIEDYVEKFLTEINKARRDEIEQRRPLVLIGHSFGGTIISHAFVRASETGPYESLYASVRAIFFFGVPFGGMRLEDVLSMLEGNDEISGQGCKLVQDIVYETARATNTVTMFKQRIGDTRTPVFSFYETHMTKKVVKLPNGDYGRHGDYALLVDKGSVNLGIPEYQELLPSEADHSTIVKFRDEQDSTYTGVRDRLRHILREVENEAATRSARRNISKQEREMIAQIRKEISSVPGAAFDSYTDDGLDARCHPETRKELLQQIKDWAKSPEDQGKCIFWLNGMAGTGKSTISRTVAQYFEDNGQLGASFFFKRGESDRDNASKFFTTIATQLVQTVPDIIVHVKQNVDAEPEIGTKSLEKQFEGLILHPLGELRLGQSPTTSVFVIDALDECQDEYKVGQVLCLLEKLRKIQAIKIRIFLTSRPELPIRLGFRSMSPNAHQSIILQDLPRATIQHDIEVFLRHKFFEIKSAFNEFSLGDGLPPEWPGNVIIQKLAEMAMPLFIYAATLCRFIEDTIDWNPGQRLATILEFGTIGVSQLERTYLPILKQLESGRSEQELRRSVFGQEFREIVGAIVNLADPLSIVSLASLLGKSKGDIGGKLHRLHSVLSVPQDINLPIRLLHLSFREFLVDPKKKSGDSWFWINENETHSTVFRRCLEVLSTGEGVSYSAFQDTYQGLRENICSLEYPGMPRKEVQEKKIDERIPKHAQYACLYWPYHLEYSGERISDGDIVHSFLKRHFLHWLEALSLLGKISNAGSEGSELSNFLDDARRFVLYNRSIADYAPLQIYSSAIIFSPKSSIVRQTFRNAVPRWIHRFPEAPEFWDARLQTLEGNANYVAAVAFSPDGNQLASGPRHGPITIRDAATGQETGTHDSIRGVLALVFSPDSKQLIVASEETIILNIATGDQVKVDTEGVGDYLESRATRTAAISPDCKYLARLSDSGTIRVWDLLTRKGLISIPDCVVDFLVQYTLVALGLCGNQVVLLEYGGGIIWDVGTGHRIGAFGMRCQLGDFRSAAFSIDLGGRYLACGSGLFQAPRPGLSRGCELQRLGDLGEFLGGEDVNAVAWSPDGKRLALGTDNGRIHILDMEKATPLPNPRIRWRTKADRDPLHKDVVLSPDGERLALRLTDCEVQVWNTKTKEMLGGFNVIGRVRREYGDRPIFFGDCGRLAVELYRGCAHIYDVAKRQKATLPSGEQGSLDAIDVSPGGEQLVQAVASYDQTCVGVSVWHLATGRLQASRQFSREPRLALVALSADGKRVALASSQGRITIWDINTTTRTLDQIQILNLAHTDMNSSATDVAVLRPHKPIKCVAFSPDNQQLASVAASYDPRASSWNISTGQRLLSLWDIPTGQRLRTIYVSGMVTRIRFSDDGGGLQTNMGIVPIYPESPTSVRPGDIFYHGEWITRGDLKLLWLPPEYRGRICDAQMNILVIVWLSGTHRRRGRRRQTRMFDIYEFR</sequence>
<evidence type="ECO:0008006" key="7">
    <source>
        <dbReference type="Google" id="ProtNLM"/>
    </source>
</evidence>
<dbReference type="SUPFAM" id="SSF82171">
    <property type="entry name" value="DPP6 N-terminal domain-like"/>
    <property type="match status" value="1"/>
</dbReference>
<dbReference type="InterPro" id="IPR015943">
    <property type="entry name" value="WD40/YVTN_repeat-like_dom_sf"/>
</dbReference>
<dbReference type="SUPFAM" id="SSF53474">
    <property type="entry name" value="alpha/beta-Hydrolases"/>
    <property type="match status" value="1"/>
</dbReference>
<accession>A0AAN8MZ87</accession>
<reference evidence="5 6" key="1">
    <citation type="submission" date="2019-10" db="EMBL/GenBank/DDBJ databases">
        <authorList>
            <person name="Palmer J.M."/>
        </authorList>
    </citation>
    <scope>NUCLEOTIDE SEQUENCE [LARGE SCALE GENOMIC DNA]</scope>
    <source>
        <strain evidence="5 6">TWF718</strain>
    </source>
</reference>
<evidence type="ECO:0000259" key="3">
    <source>
        <dbReference type="Pfam" id="PF12894"/>
    </source>
</evidence>
<dbReference type="Proteomes" id="UP001313282">
    <property type="component" value="Unassembled WGS sequence"/>
</dbReference>
<evidence type="ECO:0000313" key="5">
    <source>
        <dbReference type="EMBL" id="KAK6356001.1"/>
    </source>
</evidence>
<keyword evidence="6" id="KW-1185">Reference proteome</keyword>
<evidence type="ECO:0000256" key="2">
    <source>
        <dbReference type="PROSITE-ProRule" id="PRU00221"/>
    </source>
</evidence>
<dbReference type="SUPFAM" id="SSF50978">
    <property type="entry name" value="WD40 repeat-like"/>
    <property type="match status" value="1"/>
</dbReference>
<dbReference type="Pfam" id="PF00400">
    <property type="entry name" value="WD40"/>
    <property type="match status" value="2"/>
</dbReference>
<dbReference type="SUPFAM" id="SSF50956">
    <property type="entry name" value="Thermostable phytase (3-phytase)"/>
    <property type="match status" value="1"/>
</dbReference>
<dbReference type="InterPro" id="IPR056884">
    <property type="entry name" value="NPHP3-like_N"/>
</dbReference>
<dbReference type="PROSITE" id="PS50082">
    <property type="entry name" value="WD_REPEATS_2"/>
    <property type="match status" value="1"/>
</dbReference>
<feature type="repeat" description="WD" evidence="2">
    <location>
        <begin position="999"/>
        <end position="1040"/>
    </location>
</feature>
<dbReference type="Pfam" id="PF12894">
    <property type="entry name" value="ANAPC4_WD40"/>
    <property type="match status" value="1"/>
</dbReference>
<organism evidence="5 6">
    <name type="scientific">Orbilia javanica</name>
    <dbReference type="NCBI Taxonomy" id="47235"/>
    <lineage>
        <taxon>Eukaryota</taxon>
        <taxon>Fungi</taxon>
        <taxon>Dikarya</taxon>
        <taxon>Ascomycota</taxon>
        <taxon>Pezizomycotina</taxon>
        <taxon>Orbiliomycetes</taxon>
        <taxon>Orbiliales</taxon>
        <taxon>Orbiliaceae</taxon>
        <taxon>Orbilia</taxon>
    </lineage>
</organism>
<keyword evidence="2" id="KW-0853">WD repeat</keyword>
<dbReference type="Pfam" id="PF24883">
    <property type="entry name" value="NPHP3_N"/>
    <property type="match status" value="1"/>
</dbReference>
<dbReference type="Gene3D" id="2.130.10.10">
    <property type="entry name" value="YVTN repeat-like/Quinoprotein amine dehydrogenase"/>
    <property type="match status" value="3"/>
</dbReference>
<keyword evidence="1" id="KW-0677">Repeat</keyword>
<dbReference type="InterPro" id="IPR024977">
    <property type="entry name" value="Apc4-like_WD40_dom"/>
</dbReference>
<proteinExistence type="predicted"/>
<dbReference type="InterPro" id="IPR001680">
    <property type="entry name" value="WD40_rpt"/>
</dbReference>
<gene>
    <name evidence="5" type="ORF">TWF718_000374</name>
</gene>
<feature type="domain" description="Anaphase-promoting complex subunit 4-like WD40" evidence="3">
    <location>
        <begin position="1228"/>
        <end position="1263"/>
    </location>
</feature>
<evidence type="ECO:0000256" key="1">
    <source>
        <dbReference type="ARBA" id="ARBA00022737"/>
    </source>
</evidence>
<dbReference type="InterPro" id="IPR029058">
    <property type="entry name" value="AB_hydrolase_fold"/>
</dbReference>
<dbReference type="EMBL" id="JAVHNR010000001">
    <property type="protein sequence ID" value="KAK6356001.1"/>
    <property type="molecule type" value="Genomic_DNA"/>
</dbReference>
<dbReference type="PANTHER" id="PTHR19879">
    <property type="entry name" value="TRANSCRIPTION INITIATION FACTOR TFIID"/>
    <property type="match status" value="1"/>
</dbReference>
<dbReference type="PANTHER" id="PTHR19879:SF9">
    <property type="entry name" value="TRANSCRIPTION INITIATION FACTOR TFIID SUBUNIT 5"/>
    <property type="match status" value="1"/>
</dbReference>
<evidence type="ECO:0000259" key="4">
    <source>
        <dbReference type="Pfam" id="PF24883"/>
    </source>
</evidence>
<dbReference type="Gene3D" id="3.40.50.300">
    <property type="entry name" value="P-loop containing nucleotide triphosphate hydrolases"/>
    <property type="match status" value="1"/>
</dbReference>
<dbReference type="SUPFAM" id="SSF52540">
    <property type="entry name" value="P-loop containing nucleoside triphosphate hydrolases"/>
    <property type="match status" value="1"/>
</dbReference>
<dbReference type="InterPro" id="IPR036322">
    <property type="entry name" value="WD40_repeat_dom_sf"/>
</dbReference>
<evidence type="ECO:0000313" key="6">
    <source>
        <dbReference type="Proteomes" id="UP001313282"/>
    </source>
</evidence>
<dbReference type="SMART" id="SM00320">
    <property type="entry name" value="WD40"/>
    <property type="match status" value="6"/>
</dbReference>
<comment type="caution">
    <text evidence="5">The sequence shown here is derived from an EMBL/GenBank/DDBJ whole genome shotgun (WGS) entry which is preliminary data.</text>
</comment>
<protein>
    <recommendedName>
        <fullName evidence="7">NACHT domain-containing protein</fullName>
    </recommendedName>
</protein>
<name>A0AAN8MZ87_9PEZI</name>
<dbReference type="Gene3D" id="3.40.50.1820">
    <property type="entry name" value="alpha/beta hydrolase"/>
    <property type="match status" value="1"/>
</dbReference>
<feature type="domain" description="Nephrocystin 3-like N-terminal" evidence="4">
    <location>
        <begin position="429"/>
        <end position="591"/>
    </location>
</feature>
<dbReference type="InterPro" id="IPR027417">
    <property type="entry name" value="P-loop_NTPase"/>
</dbReference>